<dbReference type="GO" id="GO:0003677">
    <property type="term" value="F:DNA binding"/>
    <property type="evidence" value="ECO:0007669"/>
    <property type="project" value="InterPro"/>
</dbReference>
<dbReference type="RefSeq" id="WP_204909687.1">
    <property type="nucleotide sequence ID" value="NZ_JACJLV010000052.1"/>
</dbReference>
<proteinExistence type="predicted"/>
<comment type="caution">
    <text evidence="2">The sequence shown here is derived from an EMBL/GenBank/DDBJ whole genome shotgun (WGS) entry which is preliminary data.</text>
</comment>
<dbReference type="InterPro" id="IPR014879">
    <property type="entry name" value="Spo0A_C"/>
</dbReference>
<gene>
    <name evidence="2" type="ORF">H6A13_11440</name>
</gene>
<dbReference type="GO" id="GO:0005509">
    <property type="term" value="F:calcium ion binding"/>
    <property type="evidence" value="ECO:0007669"/>
    <property type="project" value="InterPro"/>
</dbReference>
<keyword evidence="2" id="KW-0396">Initiation factor</keyword>
<dbReference type="Pfam" id="PF08769">
    <property type="entry name" value="Spo0A_C"/>
    <property type="match status" value="1"/>
</dbReference>
<dbReference type="InterPro" id="IPR016032">
    <property type="entry name" value="Sig_transdc_resp-reg_C-effctor"/>
</dbReference>
<dbReference type="SUPFAM" id="SSF46894">
    <property type="entry name" value="C-terminal effector domain of the bipartite response regulators"/>
    <property type="match status" value="1"/>
</dbReference>
<feature type="domain" description="Sporulation initiation factor Spo0A C-terminal" evidence="1">
    <location>
        <begin position="10"/>
        <end position="109"/>
    </location>
</feature>
<organism evidence="2 3">
    <name type="scientific">Mordavella massiliensis</name>
    <dbReference type="NCBI Taxonomy" id="1871024"/>
    <lineage>
        <taxon>Bacteria</taxon>
        <taxon>Bacillati</taxon>
        <taxon>Bacillota</taxon>
        <taxon>Clostridia</taxon>
        <taxon>Eubacteriales</taxon>
        <taxon>Clostridiaceae</taxon>
        <taxon>Mordavella</taxon>
    </lineage>
</organism>
<accession>A0A938X482</accession>
<reference evidence="2" key="1">
    <citation type="submission" date="2020-08" db="EMBL/GenBank/DDBJ databases">
        <authorList>
            <person name="Cejkova D."/>
            <person name="Kubasova T."/>
            <person name="Jahodarova E."/>
            <person name="Rychlik I."/>
        </authorList>
    </citation>
    <scope>NUCLEOTIDE SEQUENCE</scope>
    <source>
        <strain evidence="2">An420c</strain>
    </source>
</reference>
<evidence type="ECO:0000313" key="2">
    <source>
        <dbReference type="EMBL" id="MBM6827698.1"/>
    </source>
</evidence>
<sequence length="112" mass="12900">MNGKENEKDVERLLRSLGIGATYRGYRYLNYGIRLCLADEDYLLAVSKLLYPQIAKYFHTTSSSVERDIRTAVKVCWERGNLTLLQEIALHPILIRPTSSEFLDILTAHLKK</sequence>
<reference evidence="2" key="2">
    <citation type="journal article" date="2021" name="Sci. Rep.">
        <title>The distribution of antibiotic resistance genes in chicken gut microbiota commensals.</title>
        <authorList>
            <person name="Juricova H."/>
            <person name="Matiasovicova J."/>
            <person name="Kubasova T."/>
            <person name="Cejkova D."/>
            <person name="Rychlik I."/>
        </authorList>
    </citation>
    <scope>NUCLEOTIDE SEQUENCE</scope>
    <source>
        <strain evidence="2">An420c</strain>
    </source>
</reference>
<evidence type="ECO:0000259" key="1">
    <source>
        <dbReference type="Pfam" id="PF08769"/>
    </source>
</evidence>
<dbReference type="GO" id="GO:0003743">
    <property type="term" value="F:translation initiation factor activity"/>
    <property type="evidence" value="ECO:0007669"/>
    <property type="project" value="UniProtKB-KW"/>
</dbReference>
<dbReference type="AlphaFoldDB" id="A0A938X482"/>
<dbReference type="GO" id="GO:0003700">
    <property type="term" value="F:DNA-binding transcription factor activity"/>
    <property type="evidence" value="ECO:0007669"/>
    <property type="project" value="InterPro"/>
</dbReference>
<dbReference type="EMBL" id="JACJLV010000052">
    <property type="protein sequence ID" value="MBM6827698.1"/>
    <property type="molecule type" value="Genomic_DNA"/>
</dbReference>
<dbReference type="GO" id="GO:0042173">
    <property type="term" value="P:regulation of sporulation resulting in formation of a cellular spore"/>
    <property type="evidence" value="ECO:0007669"/>
    <property type="project" value="InterPro"/>
</dbReference>
<dbReference type="GO" id="GO:0005737">
    <property type="term" value="C:cytoplasm"/>
    <property type="evidence" value="ECO:0007669"/>
    <property type="project" value="InterPro"/>
</dbReference>
<keyword evidence="2" id="KW-0648">Protein biosynthesis</keyword>
<evidence type="ECO:0000313" key="3">
    <source>
        <dbReference type="Proteomes" id="UP000713880"/>
    </source>
</evidence>
<protein>
    <submittedName>
        <fullName evidence="2">Sporulation initiation factor Spo0A C-terminal domain-containing protein</fullName>
    </submittedName>
</protein>
<dbReference type="Proteomes" id="UP000713880">
    <property type="component" value="Unassembled WGS sequence"/>
</dbReference>
<dbReference type="Gene3D" id="1.10.10.10">
    <property type="entry name" value="Winged helix-like DNA-binding domain superfamily/Winged helix DNA-binding domain"/>
    <property type="match status" value="1"/>
</dbReference>
<name>A0A938X482_9CLOT</name>
<dbReference type="InterPro" id="IPR036388">
    <property type="entry name" value="WH-like_DNA-bd_sf"/>
</dbReference>
<keyword evidence="3" id="KW-1185">Reference proteome</keyword>